<evidence type="ECO:0000256" key="1">
    <source>
        <dbReference type="SAM" id="Coils"/>
    </source>
</evidence>
<keyword evidence="1" id="KW-0175">Coiled coil</keyword>
<gene>
    <name evidence="2" type="ORF">SAMN05660493_01339</name>
</gene>
<organism evidence="2 3">
    <name type="scientific">Epilithonimonas bovis DSM 19482</name>
    <dbReference type="NCBI Taxonomy" id="1121284"/>
    <lineage>
        <taxon>Bacteria</taxon>
        <taxon>Pseudomonadati</taxon>
        <taxon>Bacteroidota</taxon>
        <taxon>Flavobacteriia</taxon>
        <taxon>Flavobacteriales</taxon>
        <taxon>Weeksellaceae</taxon>
        <taxon>Chryseobacterium group</taxon>
        <taxon>Epilithonimonas</taxon>
    </lineage>
</organism>
<name>A0A1U7PY03_9FLAO</name>
<dbReference type="AlphaFoldDB" id="A0A1U7PY03"/>
<proteinExistence type="predicted"/>
<dbReference type="STRING" id="1121284.SAMN05660493_01339"/>
<accession>A0A1U7PY03</accession>
<protein>
    <submittedName>
        <fullName evidence="2">Uncharacterized protein</fullName>
    </submittedName>
</protein>
<reference evidence="3" key="1">
    <citation type="submission" date="2016-10" db="EMBL/GenBank/DDBJ databases">
        <authorList>
            <person name="Varghese N."/>
            <person name="Submissions S."/>
        </authorList>
    </citation>
    <scope>NUCLEOTIDE SEQUENCE [LARGE SCALE GENOMIC DNA]</scope>
    <source>
        <strain evidence="3">DSM 19482</strain>
    </source>
</reference>
<dbReference type="RefSeq" id="WP_143745959.1">
    <property type="nucleotide sequence ID" value="NZ_FTPU01000011.1"/>
</dbReference>
<evidence type="ECO:0000313" key="2">
    <source>
        <dbReference type="EMBL" id="SIT96648.1"/>
    </source>
</evidence>
<sequence length="504" mass="58078">MMKEYLQNLFGISDLKKSNEDLQKITEDYRNQVEKLTSKLAEENSTKAYATKLLQEQSEFQKWFSTIQETQKMELSVIDEKLSQLLPQKLDVENLEVLKEIEFIADQKLNMVDLSQLNRKIEGATLISKNDAAEGLISNLLAGFVSAGIAKFITKGLYTTTAKPEQLIQYASGTFSSITSNGSKFGKHVGFTQAGFMSMAPLLAFQAASMVTSQIHMQHINRKLSKINEKVGYLFDFHKNERTAKLKYINQKINEYFSRDYFTTEDFVMMDQFKYDLLVMQEEGAQFFVNTLVDKFQALGINIDSSYELAVVAKDKKSIWKKLEEKGNNLNQNLGNFVEKSKSHIEKTIQGFQDSQIFFYAEVSITAEKLYENLLLAELAANLKVKELDRDRIGKIDELRRNVEQHNIKEKSSKLIGEFYKKFEIGFGSFVAQKRKSAFERNQSEIGIMLQKFEKELSILKNLLELESDSKHLNNFANEFYDDYEIIIDNTGEQELVYMKRLNV</sequence>
<keyword evidence="3" id="KW-1185">Reference proteome</keyword>
<feature type="coiled-coil region" evidence="1">
    <location>
        <begin position="12"/>
        <end position="46"/>
    </location>
</feature>
<dbReference type="EMBL" id="FTPU01000011">
    <property type="protein sequence ID" value="SIT96648.1"/>
    <property type="molecule type" value="Genomic_DNA"/>
</dbReference>
<dbReference type="Proteomes" id="UP000187261">
    <property type="component" value="Unassembled WGS sequence"/>
</dbReference>
<evidence type="ECO:0000313" key="3">
    <source>
        <dbReference type="Proteomes" id="UP000187261"/>
    </source>
</evidence>